<reference evidence="1 2" key="1">
    <citation type="submission" date="2016-08" db="EMBL/GenBank/DDBJ databases">
        <title>Complete genome sequence of Streptomyces agglomeratus strain 6-3-2, a novel anti-MRSA actinomycete isolated from Wuli of Tebit, China.</title>
        <authorList>
            <person name="Chen X."/>
        </authorList>
    </citation>
    <scope>NUCLEOTIDE SEQUENCE [LARGE SCALE GENOMIC DNA]</scope>
    <source>
        <strain evidence="1 2">6-3-2</strain>
    </source>
</reference>
<proteinExistence type="predicted"/>
<dbReference type="SUPFAM" id="SSF53335">
    <property type="entry name" value="S-adenosyl-L-methionine-dependent methyltransferases"/>
    <property type="match status" value="1"/>
</dbReference>
<evidence type="ECO:0000313" key="2">
    <source>
        <dbReference type="Proteomes" id="UP000095759"/>
    </source>
</evidence>
<dbReference type="GO" id="GO:0032259">
    <property type="term" value="P:methylation"/>
    <property type="evidence" value="ECO:0007669"/>
    <property type="project" value="UniProtKB-KW"/>
</dbReference>
<keyword evidence="2" id="KW-1185">Reference proteome</keyword>
<dbReference type="RefSeq" id="WP_069935044.1">
    <property type="nucleotide sequence ID" value="NZ_MEHJ01000001.1"/>
</dbReference>
<dbReference type="EMBL" id="MEHJ01000001">
    <property type="protein sequence ID" value="OEJ24317.1"/>
    <property type="molecule type" value="Genomic_DNA"/>
</dbReference>
<name>A0A1E5P4A8_9ACTN</name>
<keyword evidence="1" id="KW-0489">Methyltransferase</keyword>
<sequence>MKMRVLAAFCGIGGDTAGYQAAGFEVHGVDRQPLLRYCGEDFFWGDAIEFIRRYGREYDLIHAGPPCQFDCTLTAGTNQGKFRYPNLLSPTRHALESTGRPYVIEQPPGRASRRMRKDLTLCGEMFGLGVIRHRNFELGGWSAPQPEHKPHRGRVAGMRHGVWYEGPYFAVYGEGGGKGTVAQWQQAMGIHWTDVRKEIAEAIPPAYAEYIGRQFLLQRTAEAA</sequence>
<gene>
    <name evidence="1" type="ORF">AS594_07240</name>
</gene>
<dbReference type="AlphaFoldDB" id="A0A1E5P4A8"/>
<comment type="caution">
    <text evidence="1">The sequence shown here is derived from an EMBL/GenBank/DDBJ whole genome shotgun (WGS) entry which is preliminary data.</text>
</comment>
<dbReference type="GO" id="GO:0008168">
    <property type="term" value="F:methyltransferase activity"/>
    <property type="evidence" value="ECO:0007669"/>
    <property type="project" value="UniProtKB-KW"/>
</dbReference>
<dbReference type="Proteomes" id="UP000095759">
    <property type="component" value="Unassembled WGS sequence"/>
</dbReference>
<keyword evidence="1" id="KW-0808">Transferase</keyword>
<dbReference type="Gene3D" id="3.40.50.150">
    <property type="entry name" value="Vaccinia Virus protein VP39"/>
    <property type="match status" value="1"/>
</dbReference>
<evidence type="ECO:0000313" key="1">
    <source>
        <dbReference type="EMBL" id="OEJ24317.1"/>
    </source>
</evidence>
<protein>
    <submittedName>
        <fullName evidence="1">DNA methylase</fullName>
    </submittedName>
</protein>
<dbReference type="OrthoDB" id="3476156at2"/>
<accession>A0A1E5P4A8</accession>
<organism evidence="1 2">
    <name type="scientific">Streptomyces agglomeratus</name>
    <dbReference type="NCBI Taxonomy" id="285458"/>
    <lineage>
        <taxon>Bacteria</taxon>
        <taxon>Bacillati</taxon>
        <taxon>Actinomycetota</taxon>
        <taxon>Actinomycetes</taxon>
        <taxon>Kitasatosporales</taxon>
        <taxon>Streptomycetaceae</taxon>
        <taxon>Streptomyces</taxon>
    </lineage>
</organism>
<dbReference type="InterPro" id="IPR029063">
    <property type="entry name" value="SAM-dependent_MTases_sf"/>
</dbReference>